<evidence type="ECO:0000256" key="4">
    <source>
        <dbReference type="ARBA" id="ARBA00023163"/>
    </source>
</evidence>
<dbReference type="RefSeq" id="WP_343042505.1">
    <property type="nucleotide sequence ID" value="NZ_JAASQI010000002.1"/>
</dbReference>
<keyword evidence="3" id="KW-0238">DNA-binding</keyword>
<reference evidence="8 9" key="1">
    <citation type="submission" date="2020-03" db="EMBL/GenBank/DDBJ databases">
        <title>Genomic Encyclopedia of Type Strains, Phase IV (KMG-IV): sequencing the most valuable type-strain genomes for metagenomic binning, comparative biology and taxonomic classification.</title>
        <authorList>
            <person name="Goeker M."/>
        </authorList>
    </citation>
    <scope>NUCLEOTIDE SEQUENCE [LARGE SCALE GENOMIC DNA]</scope>
    <source>
        <strain evidence="8 9">DSM 103870</strain>
    </source>
</reference>
<name>A0ABX0UVT4_9HYPH</name>
<keyword evidence="8" id="KW-0670">Pyruvate</keyword>
<comment type="caution">
    <text evidence="8">The sequence shown here is derived from an EMBL/GenBank/DDBJ whole genome shotgun (WGS) entry which is preliminary data.</text>
</comment>
<sequence>MIEPVQTRKLADGIAEHLELLILEGVLRPGERLVSERELAERLEVSRPSLRDALDILEKRGLVVTTKGGTFVAQFLAPLIDPLAGLLQSSDRALDDYFEFRQLIDAAAARMAAARATDVDRAEISACIARMKSAHDVAVPQPETEAAVDAELHLLVYEAAHNLVVLHVMRTFADMLRRDILFNRARLYTRAGVRDALLAQHEAIADAILAGDSGRAETLARDHIRFTHESLLAVRRDERRLNVALRRLGRRDIVSS</sequence>
<dbReference type="SMART" id="SM00895">
    <property type="entry name" value="FCD"/>
    <property type="match status" value="1"/>
</dbReference>
<dbReference type="Pfam" id="PF07729">
    <property type="entry name" value="FCD"/>
    <property type="match status" value="1"/>
</dbReference>
<organism evidence="8 9">
    <name type="scientific">Pseudochelatococcus lubricantis</name>
    <dbReference type="NCBI Taxonomy" id="1538102"/>
    <lineage>
        <taxon>Bacteria</taxon>
        <taxon>Pseudomonadati</taxon>
        <taxon>Pseudomonadota</taxon>
        <taxon>Alphaproteobacteria</taxon>
        <taxon>Hyphomicrobiales</taxon>
        <taxon>Chelatococcaceae</taxon>
        <taxon>Pseudochelatococcus</taxon>
    </lineage>
</organism>
<dbReference type="SUPFAM" id="SSF46785">
    <property type="entry name" value="Winged helix' DNA-binding domain"/>
    <property type="match status" value="1"/>
</dbReference>
<dbReference type="InterPro" id="IPR036388">
    <property type="entry name" value="WH-like_DNA-bd_sf"/>
</dbReference>
<evidence type="ECO:0000256" key="3">
    <source>
        <dbReference type="ARBA" id="ARBA00023125"/>
    </source>
</evidence>
<dbReference type="SUPFAM" id="SSF48008">
    <property type="entry name" value="GntR ligand-binding domain-like"/>
    <property type="match status" value="1"/>
</dbReference>
<evidence type="ECO:0000259" key="7">
    <source>
        <dbReference type="PROSITE" id="PS50949"/>
    </source>
</evidence>
<protein>
    <recommendedName>
        <fullName evidence="6">Pyruvate dehydrogenase complex repressor</fullName>
    </recommendedName>
</protein>
<evidence type="ECO:0000256" key="5">
    <source>
        <dbReference type="ARBA" id="ARBA00037357"/>
    </source>
</evidence>
<dbReference type="PROSITE" id="PS50949">
    <property type="entry name" value="HTH_GNTR"/>
    <property type="match status" value="1"/>
</dbReference>
<comment type="function">
    <text evidence="5">Transcriptional repressor for the pyruvate dehydrogenase complex genes aceEF and lpd.</text>
</comment>
<dbReference type="PANTHER" id="PTHR43537:SF34">
    <property type="entry name" value="PYRUVATE DEHYDROGENASE COMPLEX REPRESSOR"/>
    <property type="match status" value="1"/>
</dbReference>
<keyword evidence="2" id="KW-0805">Transcription regulation</keyword>
<evidence type="ECO:0000256" key="6">
    <source>
        <dbReference type="ARBA" id="ARBA00039592"/>
    </source>
</evidence>
<evidence type="ECO:0000313" key="9">
    <source>
        <dbReference type="Proteomes" id="UP001429580"/>
    </source>
</evidence>
<dbReference type="PANTHER" id="PTHR43537">
    <property type="entry name" value="TRANSCRIPTIONAL REGULATOR, GNTR FAMILY"/>
    <property type="match status" value="1"/>
</dbReference>
<dbReference type="CDD" id="cd07377">
    <property type="entry name" value="WHTH_GntR"/>
    <property type="match status" value="1"/>
</dbReference>
<accession>A0ABX0UVT4</accession>
<feature type="domain" description="HTH gntR-type" evidence="7">
    <location>
        <begin position="8"/>
        <end position="75"/>
    </location>
</feature>
<keyword evidence="1" id="KW-0678">Repressor</keyword>
<dbReference type="InterPro" id="IPR036390">
    <property type="entry name" value="WH_DNA-bd_sf"/>
</dbReference>
<dbReference type="PRINTS" id="PR00035">
    <property type="entry name" value="HTHGNTR"/>
</dbReference>
<dbReference type="Gene3D" id="1.20.120.530">
    <property type="entry name" value="GntR ligand-binding domain-like"/>
    <property type="match status" value="1"/>
</dbReference>
<evidence type="ECO:0000313" key="8">
    <source>
        <dbReference type="EMBL" id="NIJ57062.1"/>
    </source>
</evidence>
<dbReference type="Pfam" id="PF00392">
    <property type="entry name" value="GntR"/>
    <property type="match status" value="1"/>
</dbReference>
<dbReference type="InterPro" id="IPR000524">
    <property type="entry name" value="Tscrpt_reg_HTH_GntR"/>
</dbReference>
<gene>
    <name evidence="8" type="ORF">FHS82_000888</name>
</gene>
<proteinExistence type="predicted"/>
<dbReference type="InterPro" id="IPR008920">
    <property type="entry name" value="TF_FadR/GntR_C"/>
</dbReference>
<dbReference type="InterPro" id="IPR011711">
    <property type="entry name" value="GntR_C"/>
</dbReference>
<evidence type="ECO:0000256" key="2">
    <source>
        <dbReference type="ARBA" id="ARBA00023015"/>
    </source>
</evidence>
<dbReference type="EMBL" id="JAASQI010000002">
    <property type="protein sequence ID" value="NIJ57062.1"/>
    <property type="molecule type" value="Genomic_DNA"/>
</dbReference>
<keyword evidence="9" id="KW-1185">Reference proteome</keyword>
<evidence type="ECO:0000256" key="1">
    <source>
        <dbReference type="ARBA" id="ARBA00022491"/>
    </source>
</evidence>
<dbReference type="Proteomes" id="UP001429580">
    <property type="component" value="Unassembled WGS sequence"/>
</dbReference>
<dbReference type="SMART" id="SM00345">
    <property type="entry name" value="HTH_GNTR"/>
    <property type="match status" value="1"/>
</dbReference>
<keyword evidence="4" id="KW-0804">Transcription</keyword>
<dbReference type="Gene3D" id="1.10.10.10">
    <property type="entry name" value="Winged helix-like DNA-binding domain superfamily/Winged helix DNA-binding domain"/>
    <property type="match status" value="1"/>
</dbReference>